<dbReference type="PROSITE" id="PS51257">
    <property type="entry name" value="PROKAR_LIPOPROTEIN"/>
    <property type="match status" value="1"/>
</dbReference>
<dbReference type="RefSeq" id="WP_345056630.1">
    <property type="nucleotide sequence ID" value="NZ_BAAAVM010000098.1"/>
</dbReference>
<evidence type="ECO:0000313" key="1">
    <source>
        <dbReference type="EMBL" id="GAA2770366.1"/>
    </source>
</evidence>
<keyword evidence="2" id="KW-1185">Reference proteome</keyword>
<proteinExistence type="predicted"/>
<reference evidence="1 2" key="1">
    <citation type="journal article" date="2019" name="Int. J. Syst. Evol. Microbiol.">
        <title>The Global Catalogue of Microorganisms (GCM) 10K type strain sequencing project: providing services to taxonomists for standard genome sequencing and annotation.</title>
        <authorList>
            <consortium name="The Broad Institute Genomics Platform"/>
            <consortium name="The Broad Institute Genome Sequencing Center for Infectious Disease"/>
            <person name="Wu L."/>
            <person name="Ma J."/>
        </authorList>
    </citation>
    <scope>NUCLEOTIDE SEQUENCE [LARGE SCALE GENOMIC DNA]</scope>
    <source>
        <strain evidence="1 2">JCM 11574</strain>
    </source>
</reference>
<organism evidence="1 2">
    <name type="scientific">Streptomyces rameus</name>
    <dbReference type="NCBI Taxonomy" id="68261"/>
    <lineage>
        <taxon>Bacteria</taxon>
        <taxon>Bacillati</taxon>
        <taxon>Actinomycetota</taxon>
        <taxon>Actinomycetes</taxon>
        <taxon>Kitasatosporales</taxon>
        <taxon>Streptomycetaceae</taxon>
        <taxon>Streptomyces</taxon>
    </lineage>
</organism>
<dbReference type="EMBL" id="BAAAVM010000098">
    <property type="protein sequence ID" value="GAA2770366.1"/>
    <property type="molecule type" value="Genomic_DNA"/>
</dbReference>
<comment type="caution">
    <text evidence="1">The sequence shown here is derived from an EMBL/GenBank/DDBJ whole genome shotgun (WGS) entry which is preliminary data.</text>
</comment>
<gene>
    <name evidence="1" type="ORF">GCM10010521_54210</name>
</gene>
<protein>
    <recommendedName>
        <fullName evidence="3">DUF3558 domain-containing protein</fullName>
    </recommendedName>
</protein>
<evidence type="ECO:0008006" key="3">
    <source>
        <dbReference type="Google" id="ProtNLM"/>
    </source>
</evidence>
<dbReference type="Proteomes" id="UP001500893">
    <property type="component" value="Unassembled WGS sequence"/>
</dbReference>
<name>A0ABN3UYI3_9ACTN</name>
<sequence>MHNIFRDGVRSAACLLGTALLVGLTTSCSSSSTARAYAVPDDVCGTKVTKSVLEPLLPEGQTISAQPTSAIGVKRCRFVVDEKIVFSSSTERHGADTTARDVASSAYGVEPTDTPADGGYVIYSRTGAVSLVKCPAGSSDSSVWATVRTEHDVKASDMRRFIEAYATAVAKGGACRSLDVR</sequence>
<accession>A0ABN3UYI3</accession>
<evidence type="ECO:0000313" key="2">
    <source>
        <dbReference type="Proteomes" id="UP001500893"/>
    </source>
</evidence>